<dbReference type="Gene3D" id="3.90.1150.10">
    <property type="entry name" value="Aspartate Aminotransferase, domain 1"/>
    <property type="match status" value="1"/>
</dbReference>
<evidence type="ECO:0000259" key="13">
    <source>
        <dbReference type="Pfam" id="PF00266"/>
    </source>
</evidence>
<dbReference type="PIRSF" id="PIRSF005572">
    <property type="entry name" value="NifS"/>
    <property type="match status" value="1"/>
</dbReference>
<dbReference type="InterPro" id="IPR015421">
    <property type="entry name" value="PyrdxlP-dep_Trfase_major"/>
</dbReference>
<dbReference type="InterPro" id="IPR000192">
    <property type="entry name" value="Aminotrans_V_dom"/>
</dbReference>
<evidence type="ECO:0000256" key="3">
    <source>
        <dbReference type="ARBA" id="ARBA00006490"/>
    </source>
</evidence>
<evidence type="ECO:0000313" key="14">
    <source>
        <dbReference type="EMBL" id="MEF3365661.1"/>
    </source>
</evidence>
<comment type="cofactor">
    <cofactor evidence="1 12">
        <name>pyridoxal 5'-phosphate</name>
        <dbReference type="ChEBI" id="CHEBI:597326"/>
    </cofactor>
</comment>
<dbReference type="PANTHER" id="PTHR11601:SF34">
    <property type="entry name" value="CYSTEINE DESULFURASE"/>
    <property type="match status" value="1"/>
</dbReference>
<dbReference type="InterPro" id="IPR015422">
    <property type="entry name" value="PyrdxlP-dep_Trfase_small"/>
</dbReference>
<keyword evidence="10" id="KW-0411">Iron-sulfur</keyword>
<organism evidence="14 15">
    <name type="scientific">Methylocystis borbori</name>
    <dbReference type="NCBI Taxonomy" id="3118750"/>
    <lineage>
        <taxon>Bacteria</taxon>
        <taxon>Pseudomonadati</taxon>
        <taxon>Pseudomonadota</taxon>
        <taxon>Alphaproteobacteria</taxon>
        <taxon>Hyphomicrobiales</taxon>
        <taxon>Methylocystaceae</taxon>
        <taxon>Methylocystis</taxon>
    </lineage>
</organism>
<keyword evidence="9" id="KW-0408">Iron</keyword>
<evidence type="ECO:0000256" key="8">
    <source>
        <dbReference type="ARBA" id="ARBA00022898"/>
    </source>
</evidence>
<dbReference type="InterPro" id="IPR016454">
    <property type="entry name" value="Cysteine_dSase"/>
</dbReference>
<keyword evidence="15" id="KW-1185">Reference proteome</keyword>
<proteinExistence type="inferred from homology"/>
<keyword evidence="8" id="KW-0663">Pyridoxal phosphate</keyword>
<evidence type="ECO:0000256" key="12">
    <source>
        <dbReference type="RuleBase" id="RU004504"/>
    </source>
</evidence>
<evidence type="ECO:0000256" key="9">
    <source>
        <dbReference type="ARBA" id="ARBA00023004"/>
    </source>
</evidence>
<evidence type="ECO:0000256" key="6">
    <source>
        <dbReference type="ARBA" id="ARBA00022679"/>
    </source>
</evidence>
<dbReference type="EMBL" id="JAZHYN010000007">
    <property type="protein sequence ID" value="MEF3365661.1"/>
    <property type="molecule type" value="Genomic_DNA"/>
</dbReference>
<dbReference type="SUPFAM" id="SSF53383">
    <property type="entry name" value="PLP-dependent transferases"/>
    <property type="match status" value="1"/>
</dbReference>
<comment type="similarity">
    <text evidence="3">Belongs to the class-V pyridoxal-phosphate-dependent aminotransferase family. NifS/IscS subfamily.</text>
</comment>
<dbReference type="InterPro" id="IPR015424">
    <property type="entry name" value="PyrdxlP-dep_Trfase"/>
</dbReference>
<evidence type="ECO:0000256" key="5">
    <source>
        <dbReference type="ARBA" id="ARBA00013558"/>
    </source>
</evidence>
<keyword evidence="6" id="KW-0808">Transferase</keyword>
<feature type="domain" description="Aminotransferase class V" evidence="13">
    <location>
        <begin position="5"/>
        <end position="367"/>
    </location>
</feature>
<dbReference type="Pfam" id="PF00266">
    <property type="entry name" value="Aminotran_5"/>
    <property type="match status" value="1"/>
</dbReference>
<evidence type="ECO:0000256" key="11">
    <source>
        <dbReference type="ARBA" id="ARBA00050776"/>
    </source>
</evidence>
<dbReference type="EC" id="2.8.1.7" evidence="4"/>
<dbReference type="InterPro" id="IPR020578">
    <property type="entry name" value="Aminotrans_V_PyrdxlP_BS"/>
</dbReference>
<evidence type="ECO:0000256" key="4">
    <source>
        <dbReference type="ARBA" id="ARBA00012239"/>
    </source>
</evidence>
<comment type="caution">
    <text evidence="14">The sequence shown here is derived from an EMBL/GenBank/DDBJ whole genome shotgun (WGS) entry which is preliminary data.</text>
</comment>
<keyword evidence="7" id="KW-0479">Metal-binding</keyword>
<dbReference type="PROSITE" id="PS00595">
    <property type="entry name" value="AA_TRANSFER_CLASS_5"/>
    <property type="match status" value="1"/>
</dbReference>
<name>A0ABU7XE64_9HYPH</name>
<dbReference type="PANTHER" id="PTHR11601">
    <property type="entry name" value="CYSTEINE DESULFURYLASE FAMILY MEMBER"/>
    <property type="match status" value="1"/>
</dbReference>
<dbReference type="Proteomes" id="UP001350748">
    <property type="component" value="Unassembled WGS sequence"/>
</dbReference>
<gene>
    <name evidence="14" type="ORF">V3H18_03840</name>
</gene>
<protein>
    <recommendedName>
        <fullName evidence="5">Cysteine desulfurase</fullName>
        <ecNumber evidence="4">2.8.1.7</ecNumber>
    </recommendedName>
</protein>
<accession>A0ABU7XE64</accession>
<comment type="function">
    <text evidence="2">Catalyzes the removal of elemental sulfur atoms from cysteine to produce alanine. Seems to participate in the biosynthesis of the nitrogenase metalloclusters by providing the inorganic sulfur required for the Fe-S core formation.</text>
</comment>
<dbReference type="RefSeq" id="WP_332080583.1">
    <property type="nucleotide sequence ID" value="NZ_JAZHYN010000007.1"/>
</dbReference>
<dbReference type="Gene3D" id="3.40.640.10">
    <property type="entry name" value="Type I PLP-dependent aspartate aminotransferase-like (Major domain)"/>
    <property type="match status" value="1"/>
</dbReference>
<evidence type="ECO:0000256" key="1">
    <source>
        <dbReference type="ARBA" id="ARBA00001933"/>
    </source>
</evidence>
<sequence length="391" mass="41444">MPDSIYLDNQATTPTDPRVRDAMLPLLERSFVGNPHSEHFVGRRAAIAVEDARAKVAALIGARPQDIVFTSGATEANNLALQGVARSPHRRGNHIITCATEHKCVLETVGYLARNGFRVDVLPVDANGLLDPATVEAAITQETCLVSIMAANNEIGVLQPIEQIAAFCRSRHIVFHTDAAQAVGKIPVDVKASGVDLMSLSGHKIYAPIGVGALYISEESPVILEPLFWGGGQERGFRSGTISPALCVAFGAASNIACDELERDTRAAVALSNLFLEIVLAHCPDARVNGDRSRRLPGNLSLTFPGCDADRVVGALQPDIALSTNAACSAGVLQPSHVLLAIGLSESDAASTLRIGFGRFNTRAEIEVAAERVARAVNRIREHEASETAAA</sequence>
<reference evidence="14 15" key="1">
    <citation type="submission" date="2024-02" db="EMBL/GenBank/DDBJ databases">
        <authorList>
            <person name="Grouzdev D."/>
        </authorList>
    </citation>
    <scope>NUCLEOTIDE SEQUENCE [LARGE SCALE GENOMIC DNA]</scope>
    <source>
        <strain evidence="14 15">9N</strain>
    </source>
</reference>
<evidence type="ECO:0000256" key="10">
    <source>
        <dbReference type="ARBA" id="ARBA00023014"/>
    </source>
</evidence>
<evidence type="ECO:0000256" key="7">
    <source>
        <dbReference type="ARBA" id="ARBA00022723"/>
    </source>
</evidence>
<evidence type="ECO:0000313" key="15">
    <source>
        <dbReference type="Proteomes" id="UP001350748"/>
    </source>
</evidence>
<comment type="catalytic activity">
    <reaction evidence="11">
        <text>(sulfur carrier)-H + L-cysteine = (sulfur carrier)-SH + L-alanine</text>
        <dbReference type="Rhea" id="RHEA:43892"/>
        <dbReference type="Rhea" id="RHEA-COMP:14737"/>
        <dbReference type="Rhea" id="RHEA-COMP:14739"/>
        <dbReference type="ChEBI" id="CHEBI:29917"/>
        <dbReference type="ChEBI" id="CHEBI:35235"/>
        <dbReference type="ChEBI" id="CHEBI:57972"/>
        <dbReference type="ChEBI" id="CHEBI:64428"/>
        <dbReference type="EC" id="2.8.1.7"/>
    </reaction>
</comment>
<evidence type="ECO:0000256" key="2">
    <source>
        <dbReference type="ARBA" id="ARBA00003120"/>
    </source>
</evidence>